<keyword evidence="2" id="KW-1185">Reference proteome</keyword>
<organism evidence="1 2">
    <name type="scientific">Roseomonas fluvialis</name>
    <dbReference type="NCBI Taxonomy" id="1750527"/>
    <lineage>
        <taxon>Bacteria</taxon>
        <taxon>Pseudomonadati</taxon>
        <taxon>Pseudomonadota</taxon>
        <taxon>Alphaproteobacteria</taxon>
        <taxon>Acetobacterales</taxon>
        <taxon>Roseomonadaceae</taxon>
        <taxon>Roseomonas</taxon>
    </lineage>
</organism>
<gene>
    <name evidence="1" type="ORF">Rmf_24600</name>
</gene>
<protein>
    <submittedName>
        <fullName evidence="1">Uncharacterized protein</fullName>
    </submittedName>
</protein>
<sequence>MGTVISLKGRFEAHVRRQMEEWASGDPARYLGTDWWQLSPAEEEAFEIDRERFPVMACALFAYETFKDIAQVDDFGPGAVLHDARLRFPQWARLRVIEVNEFIAFAAHFCGLTAREAHAIYWKHDFWNVRASITHFVDEGVD</sequence>
<reference evidence="1 2" key="1">
    <citation type="journal article" date="2016" name="Microbes Environ.">
        <title>Phylogenetically diverse aerobic anoxygenic phototrophic bacteria isolated from epilithic biofilms in Tama river, Japan.</title>
        <authorList>
            <person name="Hirose S."/>
            <person name="Matsuura K."/>
            <person name="Haruta S."/>
        </authorList>
    </citation>
    <scope>NUCLEOTIDE SEQUENCE [LARGE SCALE GENOMIC DNA]</scope>
    <source>
        <strain evidence="1 2">S08</strain>
    </source>
</reference>
<name>A0ABN6P2C5_9PROT</name>
<dbReference type="Proteomes" id="UP000831327">
    <property type="component" value="Chromosome"/>
</dbReference>
<dbReference type="RefSeq" id="WP_244459733.1">
    <property type="nucleotide sequence ID" value="NZ_AP025637.1"/>
</dbReference>
<dbReference type="EMBL" id="AP025637">
    <property type="protein sequence ID" value="BDG72531.1"/>
    <property type="molecule type" value="Genomic_DNA"/>
</dbReference>
<accession>A0ABN6P2C5</accession>
<evidence type="ECO:0000313" key="2">
    <source>
        <dbReference type="Proteomes" id="UP000831327"/>
    </source>
</evidence>
<evidence type="ECO:0000313" key="1">
    <source>
        <dbReference type="EMBL" id="BDG72531.1"/>
    </source>
</evidence>
<proteinExistence type="predicted"/>